<accession>A0A8J2ZSN2</accession>
<gene>
    <name evidence="1" type="ORF">GCM10010978_15100</name>
</gene>
<dbReference type="EMBL" id="BMEV01000022">
    <property type="protein sequence ID" value="GGH75334.1"/>
    <property type="molecule type" value="Genomic_DNA"/>
</dbReference>
<reference evidence="1" key="2">
    <citation type="submission" date="2020-09" db="EMBL/GenBank/DDBJ databases">
        <authorList>
            <person name="Sun Q."/>
            <person name="Zhou Y."/>
        </authorList>
    </citation>
    <scope>NUCLEOTIDE SEQUENCE</scope>
    <source>
        <strain evidence="1">CGMCC 1.12360</strain>
    </source>
</reference>
<evidence type="ECO:0000313" key="2">
    <source>
        <dbReference type="Proteomes" id="UP000602050"/>
    </source>
</evidence>
<evidence type="ECO:0000313" key="1">
    <source>
        <dbReference type="EMBL" id="GGH75334.1"/>
    </source>
</evidence>
<protein>
    <submittedName>
        <fullName evidence="1">Uncharacterized protein</fullName>
    </submittedName>
</protein>
<reference evidence="1" key="1">
    <citation type="journal article" date="2014" name="Int. J. Syst. Evol. Microbiol.">
        <title>Complete genome sequence of Corynebacterium casei LMG S-19264T (=DSM 44701T), isolated from a smear-ripened cheese.</title>
        <authorList>
            <consortium name="US DOE Joint Genome Institute (JGI-PGF)"/>
            <person name="Walter F."/>
            <person name="Albersmeier A."/>
            <person name="Kalinowski J."/>
            <person name="Ruckert C."/>
        </authorList>
    </citation>
    <scope>NUCLEOTIDE SEQUENCE</scope>
    <source>
        <strain evidence="1">CGMCC 1.12360</strain>
    </source>
</reference>
<proteinExistence type="predicted"/>
<organism evidence="1 2">
    <name type="scientific">Compostibacillus humi</name>
    <dbReference type="NCBI Taxonomy" id="1245525"/>
    <lineage>
        <taxon>Bacteria</taxon>
        <taxon>Bacillati</taxon>
        <taxon>Bacillota</taxon>
        <taxon>Bacilli</taxon>
        <taxon>Bacillales</taxon>
        <taxon>Bacillaceae</taxon>
        <taxon>Compostibacillus</taxon>
    </lineage>
</organism>
<dbReference type="RefSeq" id="WP_188391778.1">
    <property type="nucleotide sequence ID" value="NZ_BMEV01000022.1"/>
</dbReference>
<name>A0A8J2ZSN2_9BACI</name>
<sequence>MKFIAFDIVETEIHTEEDWLIILIDRAVKKVVYVTTSSFHPIAQVERERTQGKIERTLLEKDSLQLCAFPLPEGVNAQVAKKLFLKELDAEGMDDRKNMDDVSLNAATWDKHVQCVKAITGQVKRII</sequence>
<dbReference type="Proteomes" id="UP000602050">
    <property type="component" value="Unassembled WGS sequence"/>
</dbReference>
<comment type="caution">
    <text evidence="1">The sequence shown here is derived from an EMBL/GenBank/DDBJ whole genome shotgun (WGS) entry which is preliminary data.</text>
</comment>
<keyword evidence="2" id="KW-1185">Reference proteome</keyword>
<dbReference type="AlphaFoldDB" id="A0A8J2ZSN2"/>